<dbReference type="OrthoDB" id="10647601at2759"/>
<name>A0A9N8VQ96_9GLOM</name>
<keyword evidence="1" id="KW-0472">Membrane</keyword>
<feature type="transmembrane region" description="Helical" evidence="1">
    <location>
        <begin position="27"/>
        <end position="51"/>
    </location>
</feature>
<dbReference type="Proteomes" id="UP000789706">
    <property type="component" value="Unassembled WGS sequence"/>
</dbReference>
<evidence type="ECO:0000256" key="1">
    <source>
        <dbReference type="SAM" id="Phobius"/>
    </source>
</evidence>
<keyword evidence="1" id="KW-0812">Transmembrane</keyword>
<keyword evidence="1" id="KW-1133">Transmembrane helix</keyword>
<proteinExistence type="predicted"/>
<sequence length="194" mass="22201">MYTGITNMTSSDIKFDAFMNDHKVHKLILVISLFVGLVFIISITATIILCIRSRNKRIKKEREFICRAAQTDPNPDFPPLILKPKKEIITKKSSQPPQTLQNHLSKTSNQLSLTPSLIIPSIKVPTPSLIREHQPSLQECLKLLNDLTKKYEKFEINDCNFYSSNYLPSLPESLKTNNLTSIYIDIDKGKKRIE</sequence>
<comment type="caution">
    <text evidence="2">The sequence shown here is derived from an EMBL/GenBank/DDBJ whole genome shotgun (WGS) entry which is preliminary data.</text>
</comment>
<dbReference type="AlphaFoldDB" id="A0A9N8VQ96"/>
<protein>
    <submittedName>
        <fullName evidence="2">1645_t:CDS:1</fullName>
    </submittedName>
</protein>
<dbReference type="EMBL" id="CAJVPK010000141">
    <property type="protein sequence ID" value="CAG8458494.1"/>
    <property type="molecule type" value="Genomic_DNA"/>
</dbReference>
<accession>A0A9N8VQ96</accession>
<evidence type="ECO:0000313" key="2">
    <source>
        <dbReference type="EMBL" id="CAG8458494.1"/>
    </source>
</evidence>
<organism evidence="2 3">
    <name type="scientific">Diversispora eburnea</name>
    <dbReference type="NCBI Taxonomy" id="1213867"/>
    <lineage>
        <taxon>Eukaryota</taxon>
        <taxon>Fungi</taxon>
        <taxon>Fungi incertae sedis</taxon>
        <taxon>Mucoromycota</taxon>
        <taxon>Glomeromycotina</taxon>
        <taxon>Glomeromycetes</taxon>
        <taxon>Diversisporales</taxon>
        <taxon>Diversisporaceae</taxon>
        <taxon>Diversispora</taxon>
    </lineage>
</organism>
<keyword evidence="3" id="KW-1185">Reference proteome</keyword>
<gene>
    <name evidence="2" type="ORF">DEBURN_LOCUS2545</name>
</gene>
<evidence type="ECO:0000313" key="3">
    <source>
        <dbReference type="Proteomes" id="UP000789706"/>
    </source>
</evidence>
<reference evidence="2" key="1">
    <citation type="submission" date="2021-06" db="EMBL/GenBank/DDBJ databases">
        <authorList>
            <person name="Kallberg Y."/>
            <person name="Tangrot J."/>
            <person name="Rosling A."/>
        </authorList>
    </citation>
    <scope>NUCLEOTIDE SEQUENCE</scope>
    <source>
        <strain evidence="2">AZ414A</strain>
    </source>
</reference>